<dbReference type="RefSeq" id="WP_149486106.1">
    <property type="nucleotide sequence ID" value="NZ_CP036150.1"/>
</dbReference>
<evidence type="ECO:0000256" key="1">
    <source>
        <dbReference type="ARBA" id="ARBA00005947"/>
    </source>
</evidence>
<gene>
    <name evidence="4" type="ORF">EXM22_08520</name>
</gene>
<keyword evidence="2" id="KW-0378">Hydrolase</keyword>
<name>A0A5C1QN76_9SPIO</name>
<evidence type="ECO:0000313" key="4">
    <source>
        <dbReference type="EMBL" id="QEN08026.1"/>
    </source>
</evidence>
<dbReference type="KEGG" id="ock:EXM22_08520"/>
<reference evidence="4 5" key="1">
    <citation type="submission" date="2019-02" db="EMBL/GenBank/DDBJ databases">
        <title>Complete Genome Sequence and Methylome Analysis of free living Spirochaetas.</title>
        <authorList>
            <person name="Fomenkov A."/>
            <person name="Dubinina G."/>
            <person name="Leshcheva N."/>
            <person name="Mikheeva N."/>
            <person name="Grabovich M."/>
            <person name="Vincze T."/>
            <person name="Roberts R.J."/>
        </authorList>
    </citation>
    <scope>NUCLEOTIDE SEQUENCE [LARGE SCALE GENOMIC DNA]</scope>
    <source>
        <strain evidence="4 5">K2</strain>
    </source>
</reference>
<proteinExistence type="inferred from homology"/>
<dbReference type="GO" id="GO:0016787">
    <property type="term" value="F:hydrolase activity"/>
    <property type="evidence" value="ECO:0007669"/>
    <property type="project" value="UniProtKB-KW"/>
</dbReference>
<organism evidence="4 5">
    <name type="scientific">Oceanispirochaeta crateris</name>
    <dbReference type="NCBI Taxonomy" id="2518645"/>
    <lineage>
        <taxon>Bacteria</taxon>
        <taxon>Pseudomonadati</taxon>
        <taxon>Spirochaetota</taxon>
        <taxon>Spirochaetia</taxon>
        <taxon>Spirochaetales</taxon>
        <taxon>Spirochaetaceae</taxon>
        <taxon>Oceanispirochaeta</taxon>
    </lineage>
</organism>
<dbReference type="Pfam" id="PF00850">
    <property type="entry name" value="Hist_deacetyl"/>
    <property type="match status" value="1"/>
</dbReference>
<dbReference type="GO" id="GO:0004407">
    <property type="term" value="F:histone deacetylase activity"/>
    <property type="evidence" value="ECO:0007669"/>
    <property type="project" value="InterPro"/>
</dbReference>
<comment type="similarity">
    <text evidence="1">Belongs to the histone deacetylase family.</text>
</comment>
<dbReference type="GO" id="GO:0040029">
    <property type="term" value="P:epigenetic regulation of gene expression"/>
    <property type="evidence" value="ECO:0007669"/>
    <property type="project" value="TreeGrafter"/>
</dbReference>
<dbReference type="Gene3D" id="3.40.800.20">
    <property type="entry name" value="Histone deacetylase domain"/>
    <property type="match status" value="1"/>
</dbReference>
<dbReference type="InterPro" id="IPR044150">
    <property type="entry name" value="HDAC_classIV"/>
</dbReference>
<evidence type="ECO:0000259" key="3">
    <source>
        <dbReference type="Pfam" id="PF00850"/>
    </source>
</evidence>
<dbReference type="PRINTS" id="PR01270">
    <property type="entry name" value="HDASUPER"/>
</dbReference>
<evidence type="ECO:0000256" key="2">
    <source>
        <dbReference type="ARBA" id="ARBA00022801"/>
    </source>
</evidence>
<feature type="domain" description="Histone deacetylase" evidence="3">
    <location>
        <begin position="25"/>
        <end position="318"/>
    </location>
</feature>
<dbReference type="Proteomes" id="UP000324209">
    <property type="component" value="Chromosome"/>
</dbReference>
<dbReference type="AlphaFoldDB" id="A0A5C1QN76"/>
<dbReference type="OrthoDB" id="9808367at2"/>
<dbReference type="InterPro" id="IPR037138">
    <property type="entry name" value="His_deacetylse_dom_sf"/>
</dbReference>
<dbReference type="PANTHER" id="PTHR10625">
    <property type="entry name" value="HISTONE DEACETYLASE HDAC1-RELATED"/>
    <property type="match status" value="1"/>
</dbReference>
<evidence type="ECO:0000313" key="5">
    <source>
        <dbReference type="Proteomes" id="UP000324209"/>
    </source>
</evidence>
<dbReference type="PANTHER" id="PTHR10625:SF19">
    <property type="entry name" value="HISTONE DEACETYLASE 12"/>
    <property type="match status" value="1"/>
</dbReference>
<dbReference type="SUPFAM" id="SSF52768">
    <property type="entry name" value="Arginase/deacetylase"/>
    <property type="match status" value="1"/>
</dbReference>
<keyword evidence="5" id="KW-1185">Reference proteome</keyword>
<dbReference type="InterPro" id="IPR023696">
    <property type="entry name" value="Ureohydrolase_dom_sf"/>
</dbReference>
<dbReference type="CDD" id="cd09993">
    <property type="entry name" value="HDAC_classIV"/>
    <property type="match status" value="1"/>
</dbReference>
<accession>A0A5C1QN76</accession>
<dbReference type="InterPro" id="IPR000286">
    <property type="entry name" value="HDACs"/>
</dbReference>
<sequence>MLIYNPDAKITFPKYGIQIPSLDSRKTNTIKALLEDPILGSRSKEWYIHDIPSVINREDLERAHNRGYLDRLFGEEQTQTLIKAYELLDEQGNFNRYDPEDASAELGGIIEDVMTIISGTYASISKALETGFCYFLGGGMHHGHPDFGHGFCLLNDIAVAILRAHSEGLFKTAWIVDMDAHRGDGTAEVMASHDDITTLSIHMAKGWPLDSPKMMEDGSLNPSWFPGDVDIPIEAGEEGEYIPRLMKALDELEHKGRPDLVLVVGGVDPYEKDELPSTNLISMTKEQMLERDQTLYHYLEDRQIPSAWVAAGGYGASSWEIHTQFLKWVLRRRL</sequence>
<protein>
    <submittedName>
        <fullName evidence="4">Histone deacetylase</fullName>
    </submittedName>
</protein>
<dbReference type="InterPro" id="IPR023801">
    <property type="entry name" value="His_deacetylse_dom"/>
</dbReference>
<dbReference type="EMBL" id="CP036150">
    <property type="protein sequence ID" value="QEN08026.1"/>
    <property type="molecule type" value="Genomic_DNA"/>
</dbReference>